<protein>
    <submittedName>
        <fullName evidence="1">Uncharacterized protein</fullName>
    </submittedName>
</protein>
<sequence length="175" mass="19409">MRDDTHLVLDPLHLLPQPHVMFLADPDIEVAAAAAVAAHAFAQKTSAREVRFAMGVMAMGSDEDGADSVPGEGRKHRNSRVPHLSPIRKKIEPTKTRSPRCFKFYTCFVGVLPHYPISLKRVKQSFLSASTRQRRMYFRPLPKVPLNKCGLEVRTTEPGAAGFDVGAKARQFAES</sequence>
<dbReference type="Proteomes" id="UP000269721">
    <property type="component" value="Unassembled WGS sequence"/>
</dbReference>
<reference evidence="2" key="1">
    <citation type="journal article" date="2018" name="Nat. Microbiol.">
        <title>Leveraging single-cell genomics to expand the fungal tree of life.</title>
        <authorList>
            <person name="Ahrendt S.R."/>
            <person name="Quandt C.A."/>
            <person name="Ciobanu D."/>
            <person name="Clum A."/>
            <person name="Salamov A."/>
            <person name="Andreopoulos B."/>
            <person name="Cheng J.F."/>
            <person name="Woyke T."/>
            <person name="Pelin A."/>
            <person name="Henrissat B."/>
            <person name="Reynolds N.K."/>
            <person name="Benny G.L."/>
            <person name="Smith M.E."/>
            <person name="James T.Y."/>
            <person name="Grigoriev I.V."/>
        </authorList>
    </citation>
    <scope>NUCLEOTIDE SEQUENCE [LARGE SCALE GENOMIC DNA]</scope>
</reference>
<keyword evidence="2" id="KW-1185">Reference proteome</keyword>
<evidence type="ECO:0000313" key="2">
    <source>
        <dbReference type="Proteomes" id="UP000269721"/>
    </source>
</evidence>
<gene>
    <name evidence="1" type="ORF">BDK51DRAFT_29132</name>
</gene>
<dbReference type="EMBL" id="KZ996429">
    <property type="protein sequence ID" value="RKO88871.1"/>
    <property type="molecule type" value="Genomic_DNA"/>
</dbReference>
<name>A0A4P9W8K9_9FUNG</name>
<evidence type="ECO:0000313" key="1">
    <source>
        <dbReference type="EMBL" id="RKO88871.1"/>
    </source>
</evidence>
<dbReference type="AlphaFoldDB" id="A0A4P9W8K9"/>
<accession>A0A4P9W8K9</accession>
<organism evidence="1 2">
    <name type="scientific">Blyttiomyces helicus</name>
    <dbReference type="NCBI Taxonomy" id="388810"/>
    <lineage>
        <taxon>Eukaryota</taxon>
        <taxon>Fungi</taxon>
        <taxon>Fungi incertae sedis</taxon>
        <taxon>Chytridiomycota</taxon>
        <taxon>Chytridiomycota incertae sedis</taxon>
        <taxon>Chytridiomycetes</taxon>
        <taxon>Chytridiomycetes incertae sedis</taxon>
        <taxon>Blyttiomyces</taxon>
    </lineage>
</organism>
<proteinExistence type="predicted"/>